<organism evidence="6 7">
    <name type="scientific">Cupriavidus pauculus</name>
    <dbReference type="NCBI Taxonomy" id="82633"/>
    <lineage>
        <taxon>Bacteria</taxon>
        <taxon>Pseudomonadati</taxon>
        <taxon>Pseudomonadota</taxon>
        <taxon>Betaproteobacteria</taxon>
        <taxon>Burkholderiales</taxon>
        <taxon>Burkholderiaceae</taxon>
        <taxon>Cupriavidus</taxon>
    </lineage>
</organism>
<sequence>MRKLLSAAAAAFSAYSAFIALSYAAITPATASAAEPAPLVKIGYWTSGVSLGYGSVLEAKDFLAKRGVRAEFVHFPDVNAPLRALASGSIDLAFGAPVAGVFGTAASGVPIRIFAATQPADVQFVVPKDSPIQSIRELKGKKVGMSPAGSSVAVIAGAVLAGNYQIKSSDFALVGGNESRLAQFLVQKQVDAAALRSVTVEQLGDELPVRKLGTFASEWKTLTQSDAVPYIGVGAARSDLVDNHPEVVARVIAALRDTLAWGNANRNEVVQILQKKANLPADDAKVYVSHWNDMNRVAFEPADIATLRRQHAVFVESGLVKGDLKEDLFARKPYEQAKAIK</sequence>
<feature type="signal peptide" evidence="4">
    <location>
        <begin position="1"/>
        <end position="33"/>
    </location>
</feature>
<reference evidence="6 7" key="1">
    <citation type="submission" date="2017-12" db="EMBL/GenBank/DDBJ databases">
        <title>Genome sequence of the active heterotrophic nitrifier-denitrifier, Cupriavidus pauculus UM1.</title>
        <authorList>
            <person name="Putonti C."/>
            <person name="Castignetti D."/>
        </authorList>
    </citation>
    <scope>NUCLEOTIDE SEQUENCE [LARGE SCALE GENOMIC DNA]</scope>
    <source>
        <strain evidence="6 7">UM1</strain>
    </source>
</reference>
<evidence type="ECO:0000256" key="4">
    <source>
        <dbReference type="SAM" id="SignalP"/>
    </source>
</evidence>
<dbReference type="RefSeq" id="WP_101681598.1">
    <property type="nucleotide sequence ID" value="NZ_PJRP01000004.1"/>
</dbReference>
<name>A0A2N5CDH2_9BURK</name>
<dbReference type="STRING" id="82633.GCA_000974605_05268"/>
<proteinExistence type="inferred from homology"/>
<accession>A0A2N5CDH2</accession>
<dbReference type="PANTHER" id="PTHR30024:SF47">
    <property type="entry name" value="TAURINE-BINDING PERIPLASMIC PROTEIN"/>
    <property type="match status" value="1"/>
</dbReference>
<evidence type="ECO:0000313" key="6">
    <source>
        <dbReference type="EMBL" id="PLQ00227.1"/>
    </source>
</evidence>
<gene>
    <name evidence="6" type="ORF">CYJ10_11225</name>
</gene>
<keyword evidence="3 4" id="KW-0732">Signal</keyword>
<comment type="subcellular location">
    <subcellularLocation>
        <location evidence="1">Periplasm</location>
    </subcellularLocation>
</comment>
<evidence type="ECO:0000256" key="3">
    <source>
        <dbReference type="ARBA" id="ARBA00022729"/>
    </source>
</evidence>
<evidence type="ECO:0000256" key="1">
    <source>
        <dbReference type="ARBA" id="ARBA00004418"/>
    </source>
</evidence>
<dbReference type="Proteomes" id="UP000234341">
    <property type="component" value="Unassembled WGS sequence"/>
</dbReference>
<dbReference type="GO" id="GO:0042597">
    <property type="term" value="C:periplasmic space"/>
    <property type="evidence" value="ECO:0007669"/>
    <property type="project" value="UniProtKB-SubCell"/>
</dbReference>
<evidence type="ECO:0000256" key="2">
    <source>
        <dbReference type="ARBA" id="ARBA00010742"/>
    </source>
</evidence>
<evidence type="ECO:0000313" key="7">
    <source>
        <dbReference type="Proteomes" id="UP000234341"/>
    </source>
</evidence>
<dbReference type="OrthoDB" id="9134331at2"/>
<feature type="chain" id="PRO_5014665733" evidence="4">
    <location>
        <begin position="34"/>
        <end position="341"/>
    </location>
</feature>
<dbReference type="SMART" id="SM00062">
    <property type="entry name" value="PBPb"/>
    <property type="match status" value="1"/>
</dbReference>
<dbReference type="AlphaFoldDB" id="A0A2N5CDH2"/>
<dbReference type="Gene3D" id="3.40.190.10">
    <property type="entry name" value="Periplasmic binding protein-like II"/>
    <property type="match status" value="2"/>
</dbReference>
<feature type="domain" description="Solute-binding protein family 3/N-terminal" evidence="5">
    <location>
        <begin position="39"/>
        <end position="265"/>
    </location>
</feature>
<dbReference type="SUPFAM" id="SSF53850">
    <property type="entry name" value="Periplasmic binding protein-like II"/>
    <property type="match status" value="1"/>
</dbReference>
<dbReference type="PANTHER" id="PTHR30024">
    <property type="entry name" value="ALIPHATIC SULFONATES-BINDING PROTEIN-RELATED"/>
    <property type="match status" value="1"/>
</dbReference>
<protein>
    <submittedName>
        <fullName evidence="6">Nitrate ABC transporter substrate-binding protein</fullName>
    </submittedName>
</protein>
<dbReference type="InterPro" id="IPR001638">
    <property type="entry name" value="Solute-binding_3/MltF_N"/>
</dbReference>
<comment type="caution">
    <text evidence="6">The sequence shown here is derived from an EMBL/GenBank/DDBJ whole genome shotgun (WGS) entry which is preliminary data.</text>
</comment>
<dbReference type="Pfam" id="PF12974">
    <property type="entry name" value="Phosphonate-bd"/>
    <property type="match status" value="1"/>
</dbReference>
<comment type="similarity">
    <text evidence="2">Belongs to the bacterial solute-binding protein SsuA/TauA family.</text>
</comment>
<dbReference type="EMBL" id="PJRP01000004">
    <property type="protein sequence ID" value="PLQ00227.1"/>
    <property type="molecule type" value="Genomic_DNA"/>
</dbReference>
<evidence type="ECO:0000259" key="5">
    <source>
        <dbReference type="SMART" id="SM00062"/>
    </source>
</evidence>